<proteinExistence type="predicted"/>
<comment type="caution">
    <text evidence="1">The sequence shown here is derived from an EMBL/GenBank/DDBJ whole genome shotgun (WGS) entry which is preliminary data.</text>
</comment>
<evidence type="ECO:0000313" key="1">
    <source>
        <dbReference type="EMBL" id="KKK55829.1"/>
    </source>
</evidence>
<name>A0A0F8YNT2_9ZZZZ</name>
<gene>
    <name evidence="1" type="ORF">LCGC14_3070630</name>
</gene>
<evidence type="ECO:0008006" key="2">
    <source>
        <dbReference type="Google" id="ProtNLM"/>
    </source>
</evidence>
<dbReference type="Pfam" id="PF03382">
    <property type="entry name" value="DUF285"/>
    <property type="match status" value="1"/>
</dbReference>
<organism evidence="1">
    <name type="scientific">marine sediment metagenome</name>
    <dbReference type="NCBI Taxonomy" id="412755"/>
    <lineage>
        <taxon>unclassified sequences</taxon>
        <taxon>metagenomes</taxon>
        <taxon>ecological metagenomes</taxon>
    </lineage>
</organism>
<reference evidence="1" key="1">
    <citation type="journal article" date="2015" name="Nature">
        <title>Complex archaea that bridge the gap between prokaryotes and eukaryotes.</title>
        <authorList>
            <person name="Spang A."/>
            <person name="Saw J.H."/>
            <person name="Jorgensen S.L."/>
            <person name="Zaremba-Niedzwiedzka K."/>
            <person name="Martijn J."/>
            <person name="Lind A.E."/>
            <person name="van Eijk R."/>
            <person name="Schleper C."/>
            <person name="Guy L."/>
            <person name="Ettema T.J."/>
        </authorList>
    </citation>
    <scope>NUCLEOTIDE SEQUENCE</scope>
</reference>
<protein>
    <recommendedName>
        <fullName evidence="2">BspA family leucine-rich repeat surface protein</fullName>
    </recommendedName>
</protein>
<dbReference type="AlphaFoldDB" id="A0A0F8YNT2"/>
<dbReference type="NCBIfam" id="TIGR02167">
    <property type="entry name" value="Liste_lipo_26"/>
    <property type="match status" value="2"/>
</dbReference>
<feature type="non-terminal residue" evidence="1">
    <location>
        <position position="1"/>
    </location>
</feature>
<accession>A0A0F8YNT2</accession>
<dbReference type="InterPro" id="IPR011889">
    <property type="entry name" value="Liste_lipo_26"/>
</dbReference>
<dbReference type="InterPro" id="IPR005046">
    <property type="entry name" value="DUF285"/>
</dbReference>
<dbReference type="EMBL" id="LAZR01065303">
    <property type="protein sequence ID" value="KKK55829.1"/>
    <property type="molecule type" value="Genomic_DNA"/>
</dbReference>
<sequence>VTNMGSMFSYASAFNQSIGNWDVSSVTDMEYMFSYASSFNQPIGNWDVSSLINIRGMFSYASAFDQSIGNWDVSSVTNMKYMFTGITLSTTNYDSLLLGWSQLTLQNGVIFHGGNSKYSAGAAADARASIIANFSWSITDGGQI</sequence>